<evidence type="ECO:0000313" key="2">
    <source>
        <dbReference type="EMBL" id="PWZ93151.1"/>
    </source>
</evidence>
<dbReference type="GO" id="GO:0005524">
    <property type="term" value="F:ATP binding"/>
    <property type="evidence" value="ECO:0007669"/>
    <property type="project" value="UniProtKB-KW"/>
</dbReference>
<feature type="transmembrane region" description="Helical" evidence="1">
    <location>
        <begin position="34"/>
        <end position="53"/>
    </location>
</feature>
<keyword evidence="2" id="KW-0067">ATP-binding</keyword>
<dbReference type="Proteomes" id="UP000246351">
    <property type="component" value="Unassembled WGS sequence"/>
</dbReference>
<reference evidence="2 3" key="1">
    <citation type="journal article" date="2018" name="Vet. Microbiol.">
        <title>Clonal diversity and geographic distribution of methicillin-resistant Staphylococcus pseudintermedius from Australian animals: Discovery of novel sequence types.</title>
        <authorList>
            <person name="Worthing K.A."/>
            <person name="Abraham S."/>
            <person name="Coombs G.W."/>
            <person name="Pang S."/>
            <person name="Saputra S."/>
            <person name="Jordan D."/>
            <person name="Trott D.J."/>
            <person name="Norris J.M."/>
        </authorList>
    </citation>
    <scope>NUCLEOTIDE SEQUENCE [LARGE SCALE GENOMIC DNA]</scope>
    <source>
        <strain evidence="2 3">ST71 3</strain>
    </source>
</reference>
<evidence type="ECO:0000313" key="3">
    <source>
        <dbReference type="Proteomes" id="UP000246351"/>
    </source>
</evidence>
<feature type="non-terminal residue" evidence="2">
    <location>
        <position position="1"/>
    </location>
</feature>
<proteinExistence type="predicted"/>
<gene>
    <name evidence="2" type="ORF">DD924_20660</name>
</gene>
<dbReference type="EMBL" id="QEIV01002676">
    <property type="protein sequence ID" value="PWZ93151.1"/>
    <property type="molecule type" value="Genomic_DNA"/>
</dbReference>
<organism evidence="2 3">
    <name type="scientific">Staphylococcus pseudintermedius</name>
    <dbReference type="NCBI Taxonomy" id="283734"/>
    <lineage>
        <taxon>Bacteria</taxon>
        <taxon>Bacillati</taxon>
        <taxon>Bacillota</taxon>
        <taxon>Bacilli</taxon>
        <taxon>Bacillales</taxon>
        <taxon>Staphylococcaceae</taxon>
        <taxon>Staphylococcus</taxon>
        <taxon>Staphylococcus intermedius group</taxon>
    </lineage>
</organism>
<keyword evidence="2" id="KW-0547">Nucleotide-binding</keyword>
<dbReference type="AlphaFoldDB" id="A0A317Z3Z6"/>
<keyword evidence="1" id="KW-1133">Transmembrane helix</keyword>
<comment type="caution">
    <text evidence="2">The sequence shown here is derived from an EMBL/GenBank/DDBJ whole genome shotgun (WGS) entry which is preliminary data.</text>
</comment>
<name>A0A317Z3Z6_STAPS</name>
<protein>
    <submittedName>
        <fullName evidence="2">Teichoic acid ABC transporter ATP-binding protein</fullName>
    </submittedName>
</protein>
<keyword evidence="1" id="KW-0812">Transmembrane</keyword>
<evidence type="ECO:0000256" key="1">
    <source>
        <dbReference type="SAM" id="Phobius"/>
    </source>
</evidence>
<sequence>PKSEQVEYKKKKLQQQQVGHLDEVTISQKNDVSLMTHGLIGVTLIGWFVAMYFQLFG</sequence>
<keyword evidence="1" id="KW-0472">Membrane</keyword>
<accession>A0A317Z3Z6</accession>